<gene>
    <name evidence="8" type="ORF">ACFQWB_05825</name>
</gene>
<name>A0ABW2V2K1_9BACL</name>
<dbReference type="RefSeq" id="WP_138788512.1">
    <property type="nucleotide sequence ID" value="NZ_JBHTGQ010000014.1"/>
</dbReference>
<keyword evidence="4 7" id="KW-1133">Transmembrane helix</keyword>
<keyword evidence="9" id="KW-1185">Reference proteome</keyword>
<evidence type="ECO:0000313" key="9">
    <source>
        <dbReference type="Proteomes" id="UP001596528"/>
    </source>
</evidence>
<evidence type="ECO:0000256" key="1">
    <source>
        <dbReference type="ARBA" id="ARBA00004167"/>
    </source>
</evidence>
<comment type="subcellular location">
    <subcellularLocation>
        <location evidence="1">Membrane</location>
        <topology evidence="1">Single-pass membrane protein</topology>
    </subcellularLocation>
</comment>
<organism evidence="8 9">
    <name type="scientific">Paenibacillus thermoaerophilus</name>
    <dbReference type="NCBI Taxonomy" id="1215385"/>
    <lineage>
        <taxon>Bacteria</taxon>
        <taxon>Bacillati</taxon>
        <taxon>Bacillota</taxon>
        <taxon>Bacilli</taxon>
        <taxon>Bacillales</taxon>
        <taxon>Paenibacillaceae</taxon>
        <taxon>Paenibacillus</taxon>
    </lineage>
</organism>
<feature type="transmembrane region" description="Helical" evidence="7">
    <location>
        <begin position="6"/>
        <end position="27"/>
    </location>
</feature>
<evidence type="ECO:0000313" key="8">
    <source>
        <dbReference type="EMBL" id="MFC7749463.1"/>
    </source>
</evidence>
<keyword evidence="3 7" id="KW-0812">Transmembrane</keyword>
<feature type="region of interest" description="Disordered" evidence="6">
    <location>
        <begin position="68"/>
        <end position="87"/>
    </location>
</feature>
<dbReference type="EMBL" id="JBHTGQ010000014">
    <property type="protein sequence ID" value="MFC7749463.1"/>
    <property type="molecule type" value="Genomic_DNA"/>
</dbReference>
<evidence type="ECO:0000256" key="5">
    <source>
        <dbReference type="ARBA" id="ARBA00023136"/>
    </source>
</evidence>
<comment type="caution">
    <text evidence="8">The sequence shown here is derived from an EMBL/GenBank/DDBJ whole genome shotgun (WGS) entry which is preliminary data.</text>
</comment>
<accession>A0ABW2V2K1</accession>
<protein>
    <submittedName>
        <fullName evidence="8">YneF family protein</fullName>
    </submittedName>
</protein>
<dbReference type="Proteomes" id="UP001596528">
    <property type="component" value="Unassembled WGS sequence"/>
</dbReference>
<reference evidence="9" key="1">
    <citation type="journal article" date="2019" name="Int. J. Syst. Evol. Microbiol.">
        <title>The Global Catalogue of Microorganisms (GCM) 10K type strain sequencing project: providing services to taxonomists for standard genome sequencing and annotation.</title>
        <authorList>
            <consortium name="The Broad Institute Genomics Platform"/>
            <consortium name="The Broad Institute Genome Sequencing Center for Infectious Disease"/>
            <person name="Wu L."/>
            <person name="Ma J."/>
        </authorList>
    </citation>
    <scope>NUCLEOTIDE SEQUENCE [LARGE SCALE GENOMIC DNA]</scope>
    <source>
        <strain evidence="9">JCM 18657</strain>
    </source>
</reference>
<evidence type="ECO:0000256" key="4">
    <source>
        <dbReference type="ARBA" id="ARBA00022989"/>
    </source>
</evidence>
<comment type="similarity">
    <text evidence="2">Belongs to the UPF0154 family.</text>
</comment>
<evidence type="ECO:0000256" key="3">
    <source>
        <dbReference type="ARBA" id="ARBA00022692"/>
    </source>
</evidence>
<keyword evidence="5 7" id="KW-0472">Membrane</keyword>
<dbReference type="Pfam" id="PF03672">
    <property type="entry name" value="UPF0154"/>
    <property type="match status" value="1"/>
</dbReference>
<proteinExistence type="inferred from homology"/>
<dbReference type="InterPro" id="IPR005359">
    <property type="entry name" value="UPF0154"/>
</dbReference>
<evidence type="ECO:0000256" key="6">
    <source>
        <dbReference type="SAM" id="MobiDB-lite"/>
    </source>
</evidence>
<evidence type="ECO:0000256" key="7">
    <source>
        <dbReference type="SAM" id="Phobius"/>
    </source>
</evidence>
<evidence type="ECO:0000256" key="2">
    <source>
        <dbReference type="ARBA" id="ARBA00006694"/>
    </source>
</evidence>
<feature type="compositionally biased region" description="Polar residues" evidence="6">
    <location>
        <begin position="68"/>
        <end position="81"/>
    </location>
</feature>
<sequence length="87" mass="10256">MWTYVLTAVLALIAGLAGGFFIGVFYLRKQLENMQNNPEMMQQLMKDPNKLREMAKKMGYNLNDRQLRQAQQMMSRNQKQQGPRKFK</sequence>